<sequence>MNTLHRKLLRELWQLKGQMASIALVVATGIMTVLTMRGSYDTLVQAQQSYYAQTRFADAWAPLKRAPNSLRERIQAIPGVANVDTRVSFLATLDLPGLDAPAQARLVSLPEQRRPEINDIRIRSGRYLAPGAASEVLISSKFADARALKPGDTLRAIINGRARTLDIVGIAISPEHTYAVPPGALYPDDKRYGVLWMGRKVLGPAYDMDGAFNEAVLTLSPDANPQAVLSRIDTLLDPYGGLGAYLRKDQASHLILQGELDSNKVMGTVVPAVFLGVAAFLLNLVLTRLIATQRGEIAVLKAFGYRSREVAIHYLLFAMAAVAFGAAIGAVAGTLLGSAYVNLYGAYFDFPQLDYQLSPLLLAIATAITVVAAAAGALLAVRRAALLPPAEAMRPEPPASFKPGWLERSGLTRPLPSSARMVLRNVQRKPLQALLSSLGVSFSVAILIIGLAMFDGVQWMMDLQFRVIQREDLSVSFDEPRTVAVTYDFYNLPGVTRVEAYRLAPARLRSGHFEKEIAIQGLAPDGRLRRIVSASGGEQPLPAEGLVLSAILARQLHLAVGDQVDVAFLEGQRRRMQLPVAGIVDDLLGVSATMNRDALQRAIGGPVMVSGAYLSVAADALPQLERTLKAAPAVAGVASPSTMLASFEKQMDDSLFIAVGFLLGFACVIAVAVIYNGARISLSERGRELASLRVMGFRRSEAAMLLLGEQALITLMAIPIGWLLGYGLSYAVVAALQTDTYRIPLVVHAPTYLLAAAIVVAAAVASGALVRRRINRLDLIAVLKTRE</sequence>
<evidence type="ECO:0000313" key="10">
    <source>
        <dbReference type="EMBL" id="AVO42749.1"/>
    </source>
</evidence>
<evidence type="ECO:0000256" key="3">
    <source>
        <dbReference type="ARBA" id="ARBA00022475"/>
    </source>
</evidence>
<dbReference type="AlphaFoldDB" id="A0A2S0N3N2"/>
<dbReference type="InterPro" id="IPR025857">
    <property type="entry name" value="MacB_PCD"/>
</dbReference>
<evidence type="ECO:0000256" key="6">
    <source>
        <dbReference type="ARBA" id="ARBA00023136"/>
    </source>
</evidence>
<dbReference type="Pfam" id="PF12704">
    <property type="entry name" value="MacB_PCD"/>
    <property type="match status" value="2"/>
</dbReference>
<dbReference type="EMBL" id="CP027669">
    <property type="protein sequence ID" value="AVO42749.1"/>
    <property type="molecule type" value="Genomic_DNA"/>
</dbReference>
<dbReference type="PANTHER" id="PTHR30489:SF0">
    <property type="entry name" value="LIPOPROTEIN-RELEASING SYSTEM TRANSMEMBRANE PROTEIN LOLE"/>
    <property type="match status" value="1"/>
</dbReference>
<feature type="transmembrane region" description="Helical" evidence="7">
    <location>
        <begin position="745"/>
        <end position="770"/>
    </location>
</feature>
<evidence type="ECO:0000259" key="8">
    <source>
        <dbReference type="Pfam" id="PF02687"/>
    </source>
</evidence>
<evidence type="ECO:0000256" key="2">
    <source>
        <dbReference type="ARBA" id="ARBA00005236"/>
    </source>
</evidence>
<dbReference type="Proteomes" id="UP000239326">
    <property type="component" value="Chromosome"/>
</dbReference>
<feature type="domain" description="MacB-like periplasmic core" evidence="9">
    <location>
        <begin position="434"/>
        <end position="594"/>
    </location>
</feature>
<dbReference type="InterPro" id="IPR051447">
    <property type="entry name" value="Lipoprotein-release_system"/>
</dbReference>
<feature type="transmembrane region" description="Helical" evidence="7">
    <location>
        <begin position="360"/>
        <end position="381"/>
    </location>
</feature>
<evidence type="ECO:0000256" key="1">
    <source>
        <dbReference type="ARBA" id="ARBA00004651"/>
    </source>
</evidence>
<feature type="domain" description="ABC3 transporter permease C-terminal" evidence="8">
    <location>
        <begin position="661"/>
        <end position="777"/>
    </location>
</feature>
<evidence type="ECO:0000256" key="4">
    <source>
        <dbReference type="ARBA" id="ARBA00022692"/>
    </source>
</evidence>
<keyword evidence="3" id="KW-1003">Cell membrane</keyword>
<evidence type="ECO:0000259" key="9">
    <source>
        <dbReference type="Pfam" id="PF12704"/>
    </source>
</evidence>
<reference evidence="10 11" key="1">
    <citation type="submission" date="2018-03" db="EMBL/GenBank/DDBJ databases">
        <title>Genome sequencing of Simplicispira sp.</title>
        <authorList>
            <person name="Kim S.-J."/>
            <person name="Heo J."/>
            <person name="Kwon S.-W."/>
        </authorList>
    </citation>
    <scope>NUCLEOTIDE SEQUENCE [LARGE SCALE GENOMIC DNA]</scope>
    <source>
        <strain evidence="10 11">SC1-8</strain>
    </source>
</reference>
<feature type="domain" description="MacB-like periplasmic core" evidence="9">
    <location>
        <begin position="21"/>
        <end position="234"/>
    </location>
</feature>
<name>A0A2S0N3N2_9BURK</name>
<feature type="transmembrane region" description="Helical" evidence="7">
    <location>
        <begin position="702"/>
        <end position="725"/>
    </location>
</feature>
<feature type="transmembrane region" description="Helical" evidence="7">
    <location>
        <begin position="655"/>
        <end position="678"/>
    </location>
</feature>
<evidence type="ECO:0000256" key="5">
    <source>
        <dbReference type="ARBA" id="ARBA00022989"/>
    </source>
</evidence>
<evidence type="ECO:0000313" key="11">
    <source>
        <dbReference type="Proteomes" id="UP000239326"/>
    </source>
</evidence>
<feature type="transmembrane region" description="Helical" evidence="7">
    <location>
        <begin position="433"/>
        <end position="454"/>
    </location>
</feature>
<dbReference type="GO" id="GO:0098797">
    <property type="term" value="C:plasma membrane protein complex"/>
    <property type="evidence" value="ECO:0007669"/>
    <property type="project" value="TreeGrafter"/>
</dbReference>
<feature type="transmembrane region" description="Helical" evidence="7">
    <location>
        <begin position="269"/>
        <end position="291"/>
    </location>
</feature>
<dbReference type="PANTHER" id="PTHR30489">
    <property type="entry name" value="LIPOPROTEIN-RELEASING SYSTEM TRANSMEMBRANE PROTEIN LOLE"/>
    <property type="match status" value="1"/>
</dbReference>
<feature type="transmembrane region" description="Helical" evidence="7">
    <location>
        <begin position="312"/>
        <end position="340"/>
    </location>
</feature>
<dbReference type="RefSeq" id="WP_106447724.1">
    <property type="nucleotide sequence ID" value="NZ_CP027669.1"/>
</dbReference>
<accession>A0A2S0N3N2</accession>
<comment type="similarity">
    <text evidence="2">Belongs to the ABC-4 integral membrane protein family. LolC/E subfamily.</text>
</comment>
<dbReference type="InterPro" id="IPR003838">
    <property type="entry name" value="ABC3_permease_C"/>
</dbReference>
<comment type="subcellular location">
    <subcellularLocation>
        <location evidence="1">Cell membrane</location>
        <topology evidence="1">Multi-pass membrane protein</topology>
    </subcellularLocation>
</comment>
<evidence type="ECO:0000256" key="7">
    <source>
        <dbReference type="SAM" id="Phobius"/>
    </source>
</evidence>
<keyword evidence="5 7" id="KW-1133">Transmembrane helix</keyword>
<organism evidence="10 11">
    <name type="scientific">Simplicispira suum</name>
    <dbReference type="NCBI Taxonomy" id="2109915"/>
    <lineage>
        <taxon>Bacteria</taxon>
        <taxon>Pseudomonadati</taxon>
        <taxon>Pseudomonadota</taxon>
        <taxon>Betaproteobacteria</taxon>
        <taxon>Burkholderiales</taxon>
        <taxon>Comamonadaceae</taxon>
        <taxon>Simplicispira</taxon>
    </lineage>
</organism>
<protein>
    <submittedName>
        <fullName evidence="10">ABC transporter permease</fullName>
    </submittedName>
</protein>
<keyword evidence="11" id="KW-1185">Reference proteome</keyword>
<proteinExistence type="inferred from homology"/>
<dbReference type="GO" id="GO:0044874">
    <property type="term" value="P:lipoprotein localization to outer membrane"/>
    <property type="evidence" value="ECO:0007669"/>
    <property type="project" value="TreeGrafter"/>
</dbReference>
<dbReference type="KEGG" id="simp:C6571_16905"/>
<feature type="transmembrane region" description="Helical" evidence="7">
    <location>
        <begin position="21"/>
        <end position="40"/>
    </location>
</feature>
<gene>
    <name evidence="10" type="ORF">C6571_16905</name>
</gene>
<keyword evidence="6 7" id="KW-0472">Membrane</keyword>
<feature type="domain" description="ABC3 transporter permease C-terminal" evidence="8">
    <location>
        <begin position="269"/>
        <end position="385"/>
    </location>
</feature>
<dbReference type="Pfam" id="PF02687">
    <property type="entry name" value="FtsX"/>
    <property type="match status" value="2"/>
</dbReference>
<dbReference type="OrthoDB" id="5137249at2"/>
<keyword evidence="4 7" id="KW-0812">Transmembrane</keyword>